<dbReference type="SUPFAM" id="SSF89124">
    <property type="entry name" value="Nop domain"/>
    <property type="match status" value="1"/>
</dbReference>
<evidence type="ECO:0000313" key="2">
    <source>
        <dbReference type="EMBL" id="GAG44441.1"/>
    </source>
</evidence>
<sequence>MKTGAKSPKYGFLHMHPLIASSPRELHGKIARALADKISIAVKVDYFKGKFIGDKLLKGVEKRFK</sequence>
<comment type="caution">
    <text evidence="2">The sequence shown here is derived from an EMBL/GenBank/DDBJ whole genome shotgun (WGS) entry which is preliminary data.</text>
</comment>
<gene>
    <name evidence="2" type="ORF">S01H1_76498</name>
</gene>
<name>X0Z7C0_9ZZZZ</name>
<dbReference type="Gene3D" id="1.10.246.90">
    <property type="entry name" value="Nop domain"/>
    <property type="match status" value="1"/>
</dbReference>
<dbReference type="InterPro" id="IPR036070">
    <property type="entry name" value="Nop_dom_sf"/>
</dbReference>
<dbReference type="Pfam" id="PF01798">
    <property type="entry name" value="Nop"/>
    <property type="match status" value="1"/>
</dbReference>
<dbReference type="AlphaFoldDB" id="X0Z7C0"/>
<dbReference type="InterPro" id="IPR042239">
    <property type="entry name" value="Nop_C"/>
</dbReference>
<proteinExistence type="predicted"/>
<accession>X0Z7C0</accession>
<evidence type="ECO:0000259" key="1">
    <source>
        <dbReference type="PROSITE" id="PS51358"/>
    </source>
</evidence>
<dbReference type="PROSITE" id="PS51358">
    <property type="entry name" value="NOP"/>
    <property type="match status" value="1"/>
</dbReference>
<dbReference type="InterPro" id="IPR002687">
    <property type="entry name" value="Nop_dom"/>
</dbReference>
<feature type="domain" description="Nop" evidence="1">
    <location>
        <begin position="1"/>
        <end position="65"/>
    </location>
</feature>
<organism evidence="2">
    <name type="scientific">marine sediment metagenome</name>
    <dbReference type="NCBI Taxonomy" id="412755"/>
    <lineage>
        <taxon>unclassified sequences</taxon>
        <taxon>metagenomes</taxon>
        <taxon>ecological metagenomes</taxon>
    </lineage>
</organism>
<protein>
    <recommendedName>
        <fullName evidence="1">Nop domain-containing protein</fullName>
    </recommendedName>
</protein>
<dbReference type="EMBL" id="BARS01051340">
    <property type="protein sequence ID" value="GAG44441.1"/>
    <property type="molecule type" value="Genomic_DNA"/>
</dbReference>
<reference evidence="2" key="1">
    <citation type="journal article" date="2014" name="Front. Microbiol.">
        <title>High frequency of phylogenetically diverse reductive dehalogenase-homologous genes in deep subseafloor sedimentary metagenomes.</title>
        <authorList>
            <person name="Kawai M."/>
            <person name="Futagami T."/>
            <person name="Toyoda A."/>
            <person name="Takaki Y."/>
            <person name="Nishi S."/>
            <person name="Hori S."/>
            <person name="Arai W."/>
            <person name="Tsubouchi T."/>
            <person name="Morono Y."/>
            <person name="Uchiyama I."/>
            <person name="Ito T."/>
            <person name="Fujiyama A."/>
            <person name="Inagaki F."/>
            <person name="Takami H."/>
        </authorList>
    </citation>
    <scope>NUCLEOTIDE SEQUENCE</scope>
    <source>
        <strain evidence="2">Expedition CK06-06</strain>
    </source>
</reference>